<protein>
    <submittedName>
        <fullName evidence="1">2699_t:CDS:1</fullName>
    </submittedName>
</protein>
<evidence type="ECO:0000313" key="2">
    <source>
        <dbReference type="Proteomes" id="UP000789396"/>
    </source>
</evidence>
<dbReference type="AlphaFoldDB" id="A0A9N9HAD4"/>
<evidence type="ECO:0000313" key="1">
    <source>
        <dbReference type="EMBL" id="CAG8658934.1"/>
    </source>
</evidence>
<organism evidence="1 2">
    <name type="scientific">Racocetra fulgida</name>
    <dbReference type="NCBI Taxonomy" id="60492"/>
    <lineage>
        <taxon>Eukaryota</taxon>
        <taxon>Fungi</taxon>
        <taxon>Fungi incertae sedis</taxon>
        <taxon>Mucoromycota</taxon>
        <taxon>Glomeromycotina</taxon>
        <taxon>Glomeromycetes</taxon>
        <taxon>Diversisporales</taxon>
        <taxon>Gigasporaceae</taxon>
        <taxon>Racocetra</taxon>
    </lineage>
</organism>
<reference evidence="1" key="1">
    <citation type="submission" date="2021-06" db="EMBL/GenBank/DDBJ databases">
        <authorList>
            <person name="Kallberg Y."/>
            <person name="Tangrot J."/>
            <person name="Rosling A."/>
        </authorList>
    </citation>
    <scope>NUCLEOTIDE SEQUENCE</scope>
    <source>
        <strain evidence="1">IN212</strain>
    </source>
</reference>
<dbReference type="EMBL" id="CAJVPZ010014591">
    <property type="protein sequence ID" value="CAG8658934.1"/>
    <property type="molecule type" value="Genomic_DNA"/>
</dbReference>
<proteinExistence type="predicted"/>
<dbReference type="Proteomes" id="UP000789396">
    <property type="component" value="Unassembled WGS sequence"/>
</dbReference>
<keyword evidence="2" id="KW-1185">Reference proteome</keyword>
<sequence>MKKHAQPIDSIDSIQILDSIEEPAQELIRDDSCDPLELEIFFSNTIKAMTDILYQYEVVKKLLVFKKFDEFRAYMEAENRSLKFFFNELILLINLTQKKLDL</sequence>
<comment type="caution">
    <text evidence="1">The sequence shown here is derived from an EMBL/GenBank/DDBJ whole genome shotgun (WGS) entry which is preliminary data.</text>
</comment>
<accession>A0A9N9HAD4</accession>
<feature type="non-terminal residue" evidence="1">
    <location>
        <position position="1"/>
    </location>
</feature>
<gene>
    <name evidence="1" type="ORF">RFULGI_LOCUS8769</name>
</gene>
<name>A0A9N9HAD4_9GLOM</name>